<dbReference type="PANTHER" id="PTHR31806:SF1">
    <property type="entry name" value="PURINE-CYTOSINE PERMEASE FCY2-RELATED"/>
    <property type="match status" value="1"/>
</dbReference>
<dbReference type="Gene3D" id="1.10.4160.10">
    <property type="entry name" value="Hydantoin permease"/>
    <property type="match status" value="1"/>
</dbReference>
<feature type="region of interest" description="Disordered" evidence="8">
    <location>
        <begin position="1"/>
        <end position="36"/>
    </location>
</feature>
<protein>
    <submittedName>
        <fullName evidence="10">Purine-cytosine permease</fullName>
    </submittedName>
</protein>
<dbReference type="GO" id="GO:0015851">
    <property type="term" value="P:nucleobase transport"/>
    <property type="evidence" value="ECO:0007669"/>
    <property type="project" value="UniProtKB-ARBA"/>
</dbReference>
<feature type="transmembrane region" description="Helical" evidence="9">
    <location>
        <begin position="187"/>
        <end position="205"/>
    </location>
</feature>
<feature type="transmembrane region" description="Helical" evidence="9">
    <location>
        <begin position="225"/>
        <end position="246"/>
    </location>
</feature>
<keyword evidence="5 9" id="KW-0812">Transmembrane</keyword>
<evidence type="ECO:0000256" key="1">
    <source>
        <dbReference type="ARBA" id="ARBA00004141"/>
    </source>
</evidence>
<evidence type="ECO:0000256" key="3">
    <source>
        <dbReference type="ARBA" id="ARBA00022448"/>
    </source>
</evidence>
<evidence type="ECO:0000256" key="5">
    <source>
        <dbReference type="ARBA" id="ARBA00022692"/>
    </source>
</evidence>
<comment type="similarity">
    <text evidence="2">Belongs to the purine-cytosine permease (2.A.39) family.</text>
</comment>
<keyword evidence="6 9" id="KW-1133">Transmembrane helix</keyword>
<keyword evidence="3" id="KW-0813">Transport</keyword>
<feature type="transmembrane region" description="Helical" evidence="9">
    <location>
        <begin position="145"/>
        <end position="166"/>
    </location>
</feature>
<evidence type="ECO:0000256" key="8">
    <source>
        <dbReference type="SAM" id="MobiDB-lite"/>
    </source>
</evidence>
<dbReference type="FunFam" id="1.10.4160.10:FF:000002">
    <property type="entry name" value="Purine-cytosine permease fcyB"/>
    <property type="match status" value="1"/>
</dbReference>
<keyword evidence="7 9" id="KW-0472">Membrane</keyword>
<keyword evidence="4" id="KW-0597">Phosphoprotein</keyword>
<proteinExistence type="inferred from homology"/>
<organism evidence="10">
    <name type="scientific">Phaffia rhodozyma</name>
    <name type="common">Yeast</name>
    <name type="synonym">Xanthophyllomyces dendrorhous</name>
    <dbReference type="NCBI Taxonomy" id="264483"/>
    <lineage>
        <taxon>Eukaryota</taxon>
        <taxon>Fungi</taxon>
        <taxon>Dikarya</taxon>
        <taxon>Basidiomycota</taxon>
        <taxon>Agaricomycotina</taxon>
        <taxon>Tremellomycetes</taxon>
        <taxon>Cystofilobasidiales</taxon>
        <taxon>Mrakiaceae</taxon>
        <taxon>Phaffia</taxon>
    </lineage>
</organism>
<comment type="subcellular location">
    <subcellularLocation>
        <location evidence="1">Membrane</location>
        <topology evidence="1">Multi-pass membrane protein</topology>
    </subcellularLocation>
</comment>
<evidence type="ECO:0000313" key="10">
    <source>
        <dbReference type="EMBL" id="CED82758.1"/>
    </source>
</evidence>
<accession>A0A0F7SRS5</accession>
<dbReference type="PIRSF" id="PIRSF002744">
    <property type="entry name" value="Pur-cyt_permease"/>
    <property type="match status" value="1"/>
</dbReference>
<feature type="transmembrane region" description="Helical" evidence="9">
    <location>
        <begin position="253"/>
        <end position="271"/>
    </location>
</feature>
<dbReference type="PANTHER" id="PTHR31806">
    <property type="entry name" value="PURINE-CYTOSINE PERMEASE FCY2-RELATED"/>
    <property type="match status" value="1"/>
</dbReference>
<dbReference type="EMBL" id="LN483142">
    <property type="protein sequence ID" value="CED82758.1"/>
    <property type="molecule type" value="Genomic_DNA"/>
</dbReference>
<reference evidence="10" key="1">
    <citation type="submission" date="2014-08" db="EMBL/GenBank/DDBJ databases">
        <authorList>
            <person name="Sharma Rahul"/>
            <person name="Thines Marco"/>
        </authorList>
    </citation>
    <scope>NUCLEOTIDE SEQUENCE</scope>
</reference>
<name>A0A0F7SRS5_PHARH</name>
<sequence>MYSPEITPSPLPTSTVPLGKPIDTAVEAEPPSYSPSVNTAARMDDIEKGVYSDSKPNSIDHPVRVAEHEESNSFLRFLDRMNVASTKLESKLGMEVRGIERVQEDQRTDNDISGSATIWLAANCVLSTFGIGILGPAIFGLGLGDSLLCIFFTNAATAIVPAYAATFGPKLGLRQMTSARYAWGWHGAKIVALLNCIACVGWSAINTIAGAQALRVVADDKISHAAGIIIIAFITLVVGLLGYKWVHRYERYSWIPTAITFIVLLGCGAKGLSNVPMATGEAAIGGCLSFIGTIFGFAMGWVSLASDYNVYQSAETSSLRVFSWTYGGLIFPLVLVEWLGAAIMCGALANQEGTWYTEYLSNELGGLVGAVFRDHLGQGGTGFFLFLLVLSVVSNNIINVYSLGLSISVVHRYIARVPRIVWPVVITGIYIGIAIAGADSFASALENFMNVLGYWLSIFAMVVFEEHFIFRKGSFANYNAAESWNCPALLPVGYAALAAFCAGAAGAALGMSQVWFVGPIGGLIGEPGYGADIGFELSGGFAGVVYPVARYLELKYVGR</sequence>
<dbReference type="GO" id="GO:0022857">
    <property type="term" value="F:transmembrane transporter activity"/>
    <property type="evidence" value="ECO:0007669"/>
    <property type="project" value="InterPro"/>
</dbReference>
<feature type="transmembrane region" description="Helical" evidence="9">
    <location>
        <begin position="528"/>
        <end position="549"/>
    </location>
</feature>
<evidence type="ECO:0000256" key="9">
    <source>
        <dbReference type="SAM" id="Phobius"/>
    </source>
</evidence>
<feature type="transmembrane region" description="Helical" evidence="9">
    <location>
        <begin position="451"/>
        <end position="470"/>
    </location>
</feature>
<dbReference type="AlphaFoldDB" id="A0A0F7SRS5"/>
<feature type="transmembrane region" description="Helical" evidence="9">
    <location>
        <begin position="116"/>
        <end position="139"/>
    </location>
</feature>
<feature type="transmembrane region" description="Helical" evidence="9">
    <location>
        <begin position="383"/>
        <end position="408"/>
    </location>
</feature>
<dbReference type="Pfam" id="PF02133">
    <property type="entry name" value="Transp_cyt_pur"/>
    <property type="match status" value="1"/>
</dbReference>
<dbReference type="InterPro" id="IPR026030">
    <property type="entry name" value="Pur-cyt_permease_Fcy2/21/22"/>
</dbReference>
<feature type="transmembrane region" description="Helical" evidence="9">
    <location>
        <begin position="420"/>
        <end position="445"/>
    </location>
</feature>
<evidence type="ECO:0000256" key="7">
    <source>
        <dbReference type="ARBA" id="ARBA00023136"/>
    </source>
</evidence>
<feature type="transmembrane region" description="Helical" evidence="9">
    <location>
        <begin position="491"/>
        <end position="516"/>
    </location>
</feature>
<feature type="transmembrane region" description="Helical" evidence="9">
    <location>
        <begin position="324"/>
        <end position="349"/>
    </location>
</feature>
<dbReference type="InterPro" id="IPR001248">
    <property type="entry name" value="Pur-cyt_permease"/>
</dbReference>
<feature type="transmembrane region" description="Helical" evidence="9">
    <location>
        <begin position="283"/>
        <end position="304"/>
    </location>
</feature>
<dbReference type="GO" id="GO:0000329">
    <property type="term" value="C:fungal-type vacuole membrane"/>
    <property type="evidence" value="ECO:0007669"/>
    <property type="project" value="TreeGrafter"/>
</dbReference>
<dbReference type="GO" id="GO:0005886">
    <property type="term" value="C:plasma membrane"/>
    <property type="evidence" value="ECO:0007669"/>
    <property type="project" value="TreeGrafter"/>
</dbReference>
<evidence type="ECO:0000256" key="4">
    <source>
        <dbReference type="ARBA" id="ARBA00022553"/>
    </source>
</evidence>
<evidence type="ECO:0000256" key="6">
    <source>
        <dbReference type="ARBA" id="ARBA00022989"/>
    </source>
</evidence>
<evidence type="ECO:0000256" key="2">
    <source>
        <dbReference type="ARBA" id="ARBA00008974"/>
    </source>
</evidence>